<evidence type="ECO:0000256" key="1">
    <source>
        <dbReference type="ARBA" id="ARBA00008791"/>
    </source>
</evidence>
<dbReference type="AlphaFoldDB" id="A0A418XL04"/>
<dbReference type="OrthoDB" id="9792500at2"/>
<keyword evidence="6" id="KW-1185">Reference proteome</keyword>
<dbReference type="EMBL" id="QYUR01000002">
    <property type="protein sequence ID" value="RJG13168.1"/>
    <property type="molecule type" value="Genomic_DNA"/>
</dbReference>
<dbReference type="Gene3D" id="3.40.50.620">
    <property type="entry name" value="HUPs"/>
    <property type="match status" value="2"/>
</dbReference>
<dbReference type="PRINTS" id="PR01438">
    <property type="entry name" value="UNVRSLSTRESS"/>
</dbReference>
<comment type="similarity">
    <text evidence="1">Belongs to the universal stress protein A family.</text>
</comment>
<dbReference type="Pfam" id="PF00582">
    <property type="entry name" value="Usp"/>
    <property type="match status" value="2"/>
</dbReference>
<evidence type="ECO:0000259" key="4">
    <source>
        <dbReference type="Pfam" id="PF00582"/>
    </source>
</evidence>
<organism evidence="5 6">
    <name type="scientific">Pseudomonas cavernicola</name>
    <dbReference type="NCBI Taxonomy" id="2320866"/>
    <lineage>
        <taxon>Bacteria</taxon>
        <taxon>Pseudomonadati</taxon>
        <taxon>Pseudomonadota</taxon>
        <taxon>Gammaproteobacteria</taxon>
        <taxon>Pseudomonadales</taxon>
        <taxon>Pseudomonadaceae</taxon>
        <taxon>Pseudomonas</taxon>
    </lineage>
</organism>
<dbReference type="PANTHER" id="PTHR46268:SF27">
    <property type="entry name" value="UNIVERSAL STRESS PROTEIN RV2623"/>
    <property type="match status" value="1"/>
</dbReference>
<dbReference type="GO" id="GO:0005524">
    <property type="term" value="F:ATP binding"/>
    <property type="evidence" value="ECO:0007669"/>
    <property type="project" value="UniProtKB-KW"/>
</dbReference>
<dbReference type="SUPFAM" id="SSF52402">
    <property type="entry name" value="Adenine nucleotide alpha hydrolases-like"/>
    <property type="match status" value="2"/>
</dbReference>
<dbReference type="Proteomes" id="UP000284021">
    <property type="component" value="Unassembled WGS sequence"/>
</dbReference>
<proteinExistence type="inferred from homology"/>
<comment type="caution">
    <text evidence="5">The sequence shown here is derived from an EMBL/GenBank/DDBJ whole genome shotgun (WGS) entry which is preliminary data.</text>
</comment>
<dbReference type="InterPro" id="IPR014729">
    <property type="entry name" value="Rossmann-like_a/b/a_fold"/>
</dbReference>
<keyword evidence="3" id="KW-0067">ATP-binding</keyword>
<dbReference type="InterPro" id="IPR006015">
    <property type="entry name" value="Universal_stress_UspA"/>
</dbReference>
<sequence>MVIKHILIAHDLRSTADLALRRATQLARQHHARLTLLHVIESNQPAAVQEKAEQALDSSLTRFAPRGSELHIQIGRPADVILNQIQDLQADLLVLGAHHERHEFFSGTTLDRIARGCHIPLLLASIDDDAPYQRALAALNFSLCACNAFGHAYRLLPAAAELHALHVFETPKGSPAEVEALLATQRMLIEQLLLDETRNLPAKGPTLSHELQPGTLPHTLHEAIGKYRPQLLVLGSHGRSALSQALLGCLTQHFLHKAPCDVLMVR</sequence>
<dbReference type="InterPro" id="IPR006016">
    <property type="entry name" value="UspA"/>
</dbReference>
<evidence type="ECO:0000313" key="6">
    <source>
        <dbReference type="Proteomes" id="UP000284021"/>
    </source>
</evidence>
<dbReference type="RefSeq" id="WP_119953489.1">
    <property type="nucleotide sequence ID" value="NZ_QYUR01000002.1"/>
</dbReference>
<name>A0A418XL04_9PSED</name>
<evidence type="ECO:0000256" key="2">
    <source>
        <dbReference type="ARBA" id="ARBA00022741"/>
    </source>
</evidence>
<gene>
    <name evidence="5" type="ORF">D3879_07840</name>
</gene>
<feature type="domain" description="UspA" evidence="4">
    <location>
        <begin position="132"/>
        <end position="266"/>
    </location>
</feature>
<protein>
    <submittedName>
        <fullName evidence="5">Universal stress protein</fullName>
    </submittedName>
</protein>
<reference evidence="5 6" key="1">
    <citation type="submission" date="2018-09" db="EMBL/GenBank/DDBJ databases">
        <authorList>
            <person name="Zhu H."/>
        </authorList>
    </citation>
    <scope>NUCLEOTIDE SEQUENCE [LARGE SCALE GENOMIC DNA]</scope>
    <source>
        <strain evidence="5 6">K1S02-6</strain>
    </source>
</reference>
<accession>A0A418XL04</accession>
<evidence type="ECO:0000313" key="5">
    <source>
        <dbReference type="EMBL" id="RJG13168.1"/>
    </source>
</evidence>
<evidence type="ECO:0000256" key="3">
    <source>
        <dbReference type="ARBA" id="ARBA00022840"/>
    </source>
</evidence>
<feature type="domain" description="UspA" evidence="4">
    <location>
        <begin position="4"/>
        <end position="123"/>
    </location>
</feature>
<keyword evidence="2" id="KW-0547">Nucleotide-binding</keyword>
<dbReference type="CDD" id="cd00293">
    <property type="entry name" value="USP-like"/>
    <property type="match status" value="2"/>
</dbReference>
<dbReference type="PANTHER" id="PTHR46268">
    <property type="entry name" value="STRESS RESPONSE PROTEIN NHAX"/>
    <property type="match status" value="1"/>
</dbReference>